<dbReference type="AlphaFoldDB" id="A0A367JFU0"/>
<proteinExistence type="predicted"/>
<comment type="caution">
    <text evidence="1">The sequence shown here is derived from an EMBL/GenBank/DDBJ whole genome shotgun (WGS) entry which is preliminary data.</text>
</comment>
<dbReference type="InterPro" id="IPR004242">
    <property type="entry name" value="Transposase_21"/>
</dbReference>
<keyword evidence="2" id="KW-1185">Reference proteome</keyword>
<accession>A0A367JFU0</accession>
<evidence type="ECO:0000313" key="1">
    <source>
        <dbReference type="EMBL" id="RCH88777.1"/>
    </source>
</evidence>
<gene>
    <name evidence="1" type="ORF">CU097_009597</name>
</gene>
<dbReference type="Pfam" id="PF02992">
    <property type="entry name" value="Transposase_21"/>
    <property type="match status" value="1"/>
</dbReference>
<dbReference type="OrthoDB" id="2285485at2759"/>
<protein>
    <submittedName>
        <fullName evidence="1">Uncharacterized protein</fullName>
    </submittedName>
</protein>
<dbReference type="STRING" id="86630.A0A367JFU0"/>
<evidence type="ECO:0000313" key="2">
    <source>
        <dbReference type="Proteomes" id="UP000252139"/>
    </source>
</evidence>
<dbReference type="EMBL" id="PJQL01001409">
    <property type="protein sequence ID" value="RCH88777.1"/>
    <property type="molecule type" value="Genomic_DNA"/>
</dbReference>
<name>A0A367JFU0_RHIAZ</name>
<organism evidence="1 2">
    <name type="scientific">Rhizopus azygosporus</name>
    <name type="common">Rhizopus microsporus var. azygosporus</name>
    <dbReference type="NCBI Taxonomy" id="86630"/>
    <lineage>
        <taxon>Eukaryota</taxon>
        <taxon>Fungi</taxon>
        <taxon>Fungi incertae sedis</taxon>
        <taxon>Mucoromycota</taxon>
        <taxon>Mucoromycotina</taxon>
        <taxon>Mucoromycetes</taxon>
        <taxon>Mucorales</taxon>
        <taxon>Mucorineae</taxon>
        <taxon>Rhizopodaceae</taxon>
        <taxon>Rhizopus</taxon>
    </lineage>
</organism>
<reference evidence="1 2" key="1">
    <citation type="journal article" date="2018" name="G3 (Bethesda)">
        <title>Phylogenetic and Phylogenomic Definition of Rhizopus Species.</title>
        <authorList>
            <person name="Gryganskyi A.P."/>
            <person name="Golan J."/>
            <person name="Dolatabadi S."/>
            <person name="Mondo S."/>
            <person name="Robb S."/>
            <person name="Idnurm A."/>
            <person name="Muszewska A."/>
            <person name="Steczkiewicz K."/>
            <person name="Masonjones S."/>
            <person name="Liao H.L."/>
            <person name="Gajdeczka M.T."/>
            <person name="Anike F."/>
            <person name="Vuek A."/>
            <person name="Anishchenko I.M."/>
            <person name="Voigt K."/>
            <person name="de Hoog G.S."/>
            <person name="Smith M.E."/>
            <person name="Heitman J."/>
            <person name="Vilgalys R."/>
            <person name="Stajich J.E."/>
        </authorList>
    </citation>
    <scope>NUCLEOTIDE SEQUENCE [LARGE SCALE GENOMIC DNA]</scope>
    <source>
        <strain evidence="1 2">CBS 357.93</strain>
    </source>
</reference>
<dbReference type="Proteomes" id="UP000252139">
    <property type="component" value="Unassembled WGS sequence"/>
</dbReference>
<sequence>MLFFFIQTHNKYDEDAMSLDDVSETDSKDVNDMVDIGNVDEEMNFETDWHRYESDNEPTYEESLVEDEQIIEPKEVKINYSTVDDLALQTSLKIFQYAKKSVSREVLSDIIGMVNNRMKAYCSEAPLLYSHYKSKERITKRFPAKIDEKCSNSKCEGNKIDAKKMMYLPLIDQLALFVNDKETFELLKSPRKNEKSLQQKKKDRLIICLGLFADGFQVFKNGRHTMTTFHLIILNLPEVICTESKYMLQTCVAPDSTSPKDLFSFAKPIMKELMTLEHEEFKLAGSNMTINVHLLFAGGDIPVCAKLAGQSGHIHPSGCRCCTIKAVITEGRNVFYPSNSIAHRTKDSFKMTDLDSGQKLPTPFTSLKRFHGAFFFPIDLMHLFGCNVGPQIARLITTDDFSIDKRYQHPLRLINKDIQNINSLLRLSCTLVPTTFSGVMKNVESGYNRAVDWIHFLSSNVLIELASSRWIERVALFGNEDKIKAGEILLDDDEETEYEVWDPINRAKLRNNEEVLAAQGAKIREQPERTEQEKLAHDLFTGNLFSEPFTEHPLDENSKRKRQFSWDLYKKIMEDVYGSPVNKKTFNAAHDHLMLLKLPALIRQIKDEYKFEAGKPFNVIDPRRKLRAVELLEEMATPYIPFRTCSGSWGTSLLIRYY</sequence>